<name>A0A8H4L5J9_9HYPO</name>
<dbReference type="Proteomes" id="UP000554235">
    <property type="component" value="Unassembled WGS sequence"/>
</dbReference>
<dbReference type="PROSITE" id="PS50088">
    <property type="entry name" value="ANK_REPEAT"/>
    <property type="match status" value="1"/>
</dbReference>
<proteinExistence type="predicted"/>
<dbReference type="Pfam" id="PF00023">
    <property type="entry name" value="Ank"/>
    <property type="match status" value="1"/>
</dbReference>
<protein>
    <recommendedName>
        <fullName evidence="4">Fungal N-terminal domain-containing protein</fullName>
    </recommendedName>
</protein>
<dbReference type="EMBL" id="JAADYS010001691">
    <property type="protein sequence ID" value="KAF4461578.1"/>
    <property type="molecule type" value="Genomic_DNA"/>
</dbReference>
<dbReference type="OrthoDB" id="1577640at2759"/>
<dbReference type="AlphaFoldDB" id="A0A8H4L5J9"/>
<organism evidence="2 3">
    <name type="scientific">Fusarium albosuccineum</name>
    <dbReference type="NCBI Taxonomy" id="1237068"/>
    <lineage>
        <taxon>Eukaryota</taxon>
        <taxon>Fungi</taxon>
        <taxon>Dikarya</taxon>
        <taxon>Ascomycota</taxon>
        <taxon>Pezizomycotina</taxon>
        <taxon>Sordariomycetes</taxon>
        <taxon>Hypocreomycetidae</taxon>
        <taxon>Hypocreales</taxon>
        <taxon>Nectriaceae</taxon>
        <taxon>Fusarium</taxon>
        <taxon>Fusarium decemcellulare species complex</taxon>
    </lineage>
</organism>
<keyword evidence="3" id="KW-1185">Reference proteome</keyword>
<dbReference type="Gene3D" id="1.25.40.20">
    <property type="entry name" value="Ankyrin repeat-containing domain"/>
    <property type="match status" value="1"/>
</dbReference>
<evidence type="ECO:0000313" key="2">
    <source>
        <dbReference type="EMBL" id="KAF4461578.1"/>
    </source>
</evidence>
<dbReference type="SUPFAM" id="SSF48403">
    <property type="entry name" value="Ankyrin repeat"/>
    <property type="match status" value="1"/>
</dbReference>
<dbReference type="PROSITE" id="PS50297">
    <property type="entry name" value="ANK_REP_REGION"/>
    <property type="match status" value="1"/>
</dbReference>
<feature type="repeat" description="ANK" evidence="1">
    <location>
        <begin position="562"/>
        <end position="594"/>
    </location>
</feature>
<reference evidence="2 3" key="1">
    <citation type="submission" date="2020-01" db="EMBL/GenBank/DDBJ databases">
        <title>Identification and distribution of gene clusters putatively required for synthesis of sphingolipid metabolism inhibitors in phylogenetically diverse species of the filamentous fungus Fusarium.</title>
        <authorList>
            <person name="Kim H.-S."/>
            <person name="Busman M."/>
            <person name="Brown D.W."/>
            <person name="Divon H."/>
            <person name="Uhlig S."/>
            <person name="Proctor R.H."/>
        </authorList>
    </citation>
    <scope>NUCLEOTIDE SEQUENCE [LARGE SCALE GENOMIC DNA]</scope>
    <source>
        <strain evidence="2 3">NRRL 20459</strain>
    </source>
</reference>
<comment type="caution">
    <text evidence="2">The sequence shown here is derived from an EMBL/GenBank/DDBJ whole genome shotgun (WGS) entry which is preliminary data.</text>
</comment>
<evidence type="ECO:0000256" key="1">
    <source>
        <dbReference type="PROSITE-ProRule" id="PRU00023"/>
    </source>
</evidence>
<sequence>MSDPFSVVGTAVGITSLGGNQDIADYLRETQTLLSIFNSLNNILPKLDQSNPPASSAIRTCLQDCQEKLRELKQFLMKLRGPQQHVGPTQKIKEAARQAIYPFREGKLTSLRDSVRSLLNNLNLAIVITSLESDVAHHDEIETFGAGIQRLRAESEAQHNSLIVLAQNNSDQIRLLEQSVADSRDEVKQRLDQTELTVRDLSQDFSAKLTVIENLVASGTHFAAGSMTQISENHDLQMALLGRLNLQMSRIQEGFNQKGPSFALLSRAPHGAGLPNVSRRMTMVKTSAVDPCICTCARQSQSSTFSYTFWKFEFQIEQYNPGKHSRDCKLYGIDENTRRTAKAQLPLKLMWWSRQMTLANIEYNMGTSSPGISIHYRNVVPCSSSPVYMAIQKMEDWMSKQMLVDLVTKWLGHGPWLDDLVFPEVLKALKTLQVATNASDETFDPSLILMQDECNGRKLLSWLASYLGVESPLIRGWVHPKLRSDLAAAVDVVDAMDIPPIGRAIILKSLVDLEKCISRNPQSAMDFVLGLTTIQLAVDWPQGLERLLKTQARHYIDDDHAKCGTPLHRAANSGHTDSVELLIKAGCRFGLNDVGGVGVHPDSVDPMAAELARRRRELLALAQQQLGTLKHLNPSDVEEADSRAASLCQDLDEAGVLVPPALRVERDYTTIYYCSEVDAAKFPVFFRHGFRSWNSHDNIGLTPIMKYSLGSMLGSSGSHILKSLLWLKEKGVFDQTPEDPLGIGLNLHATGRHYIATKIAAEIAVLISEDGSGYPHYVSRRLCLLVQS</sequence>
<dbReference type="InterPro" id="IPR002110">
    <property type="entry name" value="Ankyrin_rpt"/>
</dbReference>
<gene>
    <name evidence="2" type="ORF">FALBO_11621</name>
</gene>
<evidence type="ECO:0000313" key="3">
    <source>
        <dbReference type="Proteomes" id="UP000554235"/>
    </source>
</evidence>
<evidence type="ECO:0008006" key="4">
    <source>
        <dbReference type="Google" id="ProtNLM"/>
    </source>
</evidence>
<accession>A0A8H4L5J9</accession>
<dbReference type="InterPro" id="IPR036770">
    <property type="entry name" value="Ankyrin_rpt-contain_sf"/>
</dbReference>
<keyword evidence="1" id="KW-0040">ANK repeat</keyword>